<reference evidence="1 2" key="1">
    <citation type="submission" date="2017-11" db="EMBL/GenBank/DDBJ databases">
        <authorList>
            <person name="Seth-Smith MB H."/>
        </authorList>
    </citation>
    <scope>NUCLEOTIDE SEQUENCE [LARGE SCALE GENOMIC DNA]</scope>
    <source>
        <strain evidence="1">E</strain>
    </source>
</reference>
<gene>
    <name evidence="1" type="ORF">BSTAB16_1622</name>
</gene>
<protein>
    <recommendedName>
        <fullName evidence="3">Class I SAM-dependent methyltransferase</fullName>
    </recommendedName>
</protein>
<organism evidence="1 2">
    <name type="scientific">Burkholderia stabilis</name>
    <dbReference type="NCBI Taxonomy" id="95485"/>
    <lineage>
        <taxon>Bacteria</taxon>
        <taxon>Pseudomonadati</taxon>
        <taxon>Pseudomonadota</taxon>
        <taxon>Betaproteobacteria</taxon>
        <taxon>Burkholderiales</taxon>
        <taxon>Burkholderiaceae</taxon>
        <taxon>Burkholderia</taxon>
        <taxon>Burkholderia cepacia complex</taxon>
    </lineage>
</organism>
<evidence type="ECO:0000313" key="2">
    <source>
        <dbReference type="Proteomes" id="UP000268684"/>
    </source>
</evidence>
<dbReference type="Proteomes" id="UP000268684">
    <property type="component" value="Chromosome I"/>
</dbReference>
<proteinExistence type="predicted"/>
<evidence type="ECO:0008006" key="3">
    <source>
        <dbReference type="Google" id="ProtNLM"/>
    </source>
</evidence>
<dbReference type="SUPFAM" id="SSF53335">
    <property type="entry name" value="S-adenosyl-L-methionine-dependent methyltransferases"/>
    <property type="match status" value="1"/>
</dbReference>
<dbReference type="EMBL" id="LR025742">
    <property type="protein sequence ID" value="VBB11485.1"/>
    <property type="molecule type" value="Genomic_DNA"/>
</dbReference>
<dbReference type="KEGG" id="bstl:BBJ41_07725"/>
<dbReference type="Gene3D" id="3.40.50.150">
    <property type="entry name" value="Vaccinia Virus protein VP39"/>
    <property type="match status" value="1"/>
</dbReference>
<name>A0AAJ5N506_9BURK</name>
<dbReference type="InterPro" id="IPR029063">
    <property type="entry name" value="SAM-dependent_MTases_sf"/>
</dbReference>
<keyword evidence="2" id="KW-1185">Reference proteome</keyword>
<evidence type="ECO:0000313" key="1">
    <source>
        <dbReference type="EMBL" id="VBB11485.1"/>
    </source>
</evidence>
<dbReference type="AlphaFoldDB" id="A0AAJ5N506"/>
<accession>A0AAJ5N506</accession>
<sequence length="329" mass="37113">MSNMTLESLVVENKILKNQANQLRYFLGGSRIDVRTVNDVEYGQTLHCSHDALHRVATSLLKPADVCLDIGPGVRPQRMLDCSVHVLVEPHRPYAEKLVASYPDKVVYCVDGLEYFKGALDKSTDTVFMLDVIEHLEKEDGQKLLDQALRVARKQVVIFTPLGFMPQHYTESVSWEGVPHSELQNHRSGWEPHEFANAIHVVCENYHASGSKVYGAFYSIIDASVERQPRLVLISDGVPNDFEFQDGDVIIADVMFSELSWKINYVPKRNMIVVPLQLIAEESLTPPAILRNSIINFGALENYLRRFDNVVAVGASAEVVLQRHRNGWS</sequence>